<protein>
    <submittedName>
        <fullName evidence="1">Uncharacterized protein</fullName>
    </submittedName>
</protein>
<name>A0A9Q1H4J1_HOLLE</name>
<gene>
    <name evidence="1" type="ORF">HOLleu_25450</name>
</gene>
<keyword evidence="2" id="KW-1185">Reference proteome</keyword>
<organism evidence="1 2">
    <name type="scientific">Holothuria leucospilota</name>
    <name type="common">Black long sea cucumber</name>
    <name type="synonym">Mertensiothuria leucospilota</name>
    <dbReference type="NCBI Taxonomy" id="206669"/>
    <lineage>
        <taxon>Eukaryota</taxon>
        <taxon>Metazoa</taxon>
        <taxon>Echinodermata</taxon>
        <taxon>Eleutherozoa</taxon>
        <taxon>Echinozoa</taxon>
        <taxon>Holothuroidea</taxon>
        <taxon>Aspidochirotacea</taxon>
        <taxon>Aspidochirotida</taxon>
        <taxon>Holothuriidae</taxon>
        <taxon>Holothuria</taxon>
    </lineage>
</organism>
<sequence>MADLDDNSNQATDVMTDVTFVMFYDEETESLNIHTIKVHNLPIDVVQTQFLSSVSSFDFIPFFPWGGERVLLSMSEVQHVFPEILWTWFSQGAAIFNGSSLVFSRLCENIIAVVVTDSLQISDHYPVLSKLNMAKPSHPVHNFSYRELNKIKVADFIRDIESSTLCSPVMSVTGVDELVHIFDSVLKSILDKHAPLISRSVRLRRNTEWYNDDIRRAKSPRRKYERLWCKLGLHVHKELYNSQRKLVNELMTSAKKEYFSTLVHNCGIDQRKLFGVVNQLPSRDKQLDLPKSRFHAVSL</sequence>
<proteinExistence type="predicted"/>
<evidence type="ECO:0000313" key="2">
    <source>
        <dbReference type="Proteomes" id="UP001152320"/>
    </source>
</evidence>
<dbReference type="PANTHER" id="PTHR46670:SF3">
    <property type="entry name" value="ENDONUCLEASE_EXONUCLEASE_PHOSPHATASE DOMAIN-CONTAINING PROTEIN"/>
    <property type="match status" value="1"/>
</dbReference>
<dbReference type="AlphaFoldDB" id="A0A9Q1H4J1"/>
<evidence type="ECO:0000313" key="1">
    <source>
        <dbReference type="EMBL" id="KAJ8032041.1"/>
    </source>
</evidence>
<reference evidence="1" key="1">
    <citation type="submission" date="2021-10" db="EMBL/GenBank/DDBJ databases">
        <title>Tropical sea cucumber genome reveals ecological adaptation and Cuvierian tubules defense mechanism.</title>
        <authorList>
            <person name="Chen T."/>
        </authorList>
    </citation>
    <scope>NUCLEOTIDE SEQUENCE</scope>
    <source>
        <strain evidence="1">Nanhai2018</strain>
        <tissue evidence="1">Muscle</tissue>
    </source>
</reference>
<accession>A0A9Q1H4J1</accession>
<dbReference type="PANTHER" id="PTHR46670">
    <property type="entry name" value="ENDO/EXONUCLEASE/PHOSPHATASE DOMAIN-CONTAINING PROTEIN"/>
    <property type="match status" value="1"/>
</dbReference>
<dbReference type="EMBL" id="JAIZAY010000012">
    <property type="protein sequence ID" value="KAJ8032041.1"/>
    <property type="molecule type" value="Genomic_DNA"/>
</dbReference>
<comment type="caution">
    <text evidence="1">The sequence shown here is derived from an EMBL/GenBank/DDBJ whole genome shotgun (WGS) entry which is preliminary data.</text>
</comment>
<dbReference type="Proteomes" id="UP001152320">
    <property type="component" value="Chromosome 12"/>
</dbReference>
<dbReference type="OrthoDB" id="419189at2759"/>